<feature type="transmembrane region" description="Helical" evidence="6">
    <location>
        <begin position="830"/>
        <end position="852"/>
    </location>
</feature>
<dbReference type="InterPro" id="IPR013662">
    <property type="entry name" value="RIH_assoc-dom"/>
</dbReference>
<evidence type="ECO:0000256" key="6">
    <source>
        <dbReference type="SAM" id="Phobius"/>
    </source>
</evidence>
<evidence type="ECO:0000256" key="1">
    <source>
        <dbReference type="ARBA" id="ARBA00004141"/>
    </source>
</evidence>
<keyword evidence="4 6" id="KW-0472">Membrane</keyword>
<feature type="compositionally biased region" description="Low complexity" evidence="5">
    <location>
        <begin position="185"/>
        <end position="195"/>
    </location>
</feature>
<evidence type="ECO:0000256" key="2">
    <source>
        <dbReference type="ARBA" id="ARBA00022692"/>
    </source>
</evidence>
<name>A0A1W0A619_9STRA</name>
<accession>A0A1W0A619</accession>
<feature type="domain" description="RyR/IP3R Homology associated" evidence="8">
    <location>
        <begin position="259"/>
        <end position="350"/>
    </location>
</feature>
<protein>
    <submittedName>
        <fullName evidence="9">Type I inositol triphosphate receptor</fullName>
    </submittedName>
</protein>
<dbReference type="Gene3D" id="1.10.287.70">
    <property type="match status" value="1"/>
</dbReference>
<dbReference type="STRING" id="74557.A0A1W0A619"/>
<dbReference type="AlphaFoldDB" id="A0A1W0A619"/>
<feature type="compositionally biased region" description="Polar residues" evidence="5">
    <location>
        <begin position="1"/>
        <end position="18"/>
    </location>
</feature>
<dbReference type="PANTHER" id="PTHR13715">
    <property type="entry name" value="RYANODINE RECEPTOR AND IP3 RECEPTOR"/>
    <property type="match status" value="1"/>
</dbReference>
<reference evidence="9 10" key="1">
    <citation type="journal article" date="2014" name="Genome Biol. Evol.">
        <title>The secreted proteins of Achlya hypogyna and Thraustotheca clavata identify the ancestral oomycete secretome and reveal gene acquisitions by horizontal gene transfer.</title>
        <authorList>
            <person name="Misner I."/>
            <person name="Blouin N."/>
            <person name="Leonard G."/>
            <person name="Richards T.A."/>
            <person name="Lane C.E."/>
        </authorList>
    </citation>
    <scope>NUCLEOTIDE SEQUENCE [LARGE SCALE GENOMIC DNA]</scope>
    <source>
        <strain evidence="9 10">ATCC 34112</strain>
    </source>
</reference>
<feature type="transmembrane region" description="Helical" evidence="6">
    <location>
        <begin position="913"/>
        <end position="935"/>
    </location>
</feature>
<keyword evidence="3 6" id="KW-1133">Transmembrane helix</keyword>
<dbReference type="GO" id="GO:0005216">
    <property type="term" value="F:monoatomic ion channel activity"/>
    <property type="evidence" value="ECO:0007669"/>
    <property type="project" value="InterPro"/>
</dbReference>
<feature type="region of interest" description="Disordered" evidence="5">
    <location>
        <begin position="162"/>
        <end position="203"/>
    </location>
</feature>
<proteinExistence type="predicted"/>
<dbReference type="GO" id="GO:0006816">
    <property type="term" value="P:calcium ion transport"/>
    <property type="evidence" value="ECO:0007669"/>
    <property type="project" value="InterPro"/>
</dbReference>
<dbReference type="InterPro" id="IPR015925">
    <property type="entry name" value="Ryanodine_IP3_receptor"/>
</dbReference>
<feature type="transmembrane region" description="Helical" evidence="6">
    <location>
        <begin position="763"/>
        <end position="784"/>
    </location>
</feature>
<gene>
    <name evidence="9" type="ORF">THRCLA_02168</name>
</gene>
<feature type="transmembrane region" description="Helical" evidence="6">
    <location>
        <begin position="615"/>
        <end position="637"/>
    </location>
</feature>
<evidence type="ECO:0000256" key="4">
    <source>
        <dbReference type="ARBA" id="ARBA00023136"/>
    </source>
</evidence>
<keyword evidence="9" id="KW-0675">Receptor</keyword>
<keyword evidence="10" id="KW-1185">Reference proteome</keyword>
<dbReference type="Pfam" id="PF00520">
    <property type="entry name" value="Ion_trans"/>
    <property type="match status" value="1"/>
</dbReference>
<dbReference type="Proteomes" id="UP000243217">
    <property type="component" value="Unassembled WGS sequence"/>
</dbReference>
<feature type="transmembrane region" description="Helical" evidence="6">
    <location>
        <begin position="576"/>
        <end position="595"/>
    </location>
</feature>
<organism evidence="9 10">
    <name type="scientific">Thraustotheca clavata</name>
    <dbReference type="NCBI Taxonomy" id="74557"/>
    <lineage>
        <taxon>Eukaryota</taxon>
        <taxon>Sar</taxon>
        <taxon>Stramenopiles</taxon>
        <taxon>Oomycota</taxon>
        <taxon>Saprolegniomycetes</taxon>
        <taxon>Saprolegniales</taxon>
        <taxon>Achlyaceae</taxon>
        <taxon>Thraustotheca</taxon>
    </lineage>
</organism>
<dbReference type="Pfam" id="PF08454">
    <property type="entry name" value="RIH_assoc"/>
    <property type="match status" value="1"/>
</dbReference>
<dbReference type="InterPro" id="IPR005821">
    <property type="entry name" value="Ion_trans_dom"/>
</dbReference>
<dbReference type="GO" id="GO:0016020">
    <property type="term" value="C:membrane"/>
    <property type="evidence" value="ECO:0007669"/>
    <property type="project" value="UniProtKB-SubCell"/>
</dbReference>
<feature type="region of interest" description="Disordered" evidence="5">
    <location>
        <begin position="1"/>
        <end position="20"/>
    </location>
</feature>
<evidence type="ECO:0000259" key="7">
    <source>
        <dbReference type="Pfam" id="PF00520"/>
    </source>
</evidence>
<evidence type="ECO:0000313" key="9">
    <source>
        <dbReference type="EMBL" id="OQS05737.1"/>
    </source>
</evidence>
<feature type="transmembrane region" description="Helical" evidence="6">
    <location>
        <begin position="689"/>
        <end position="706"/>
    </location>
</feature>
<evidence type="ECO:0000256" key="5">
    <source>
        <dbReference type="SAM" id="MobiDB-lite"/>
    </source>
</evidence>
<dbReference type="PANTHER" id="PTHR13715:SF99">
    <property type="entry name" value="INOSITOL 1,4,5-TRISPHOSPHATE RECEPTOR-LIKE PROTEIN A"/>
    <property type="match status" value="1"/>
</dbReference>
<comment type="subcellular location">
    <subcellularLocation>
        <location evidence="1">Membrane</location>
        <topology evidence="1">Multi-pass membrane protein</topology>
    </subcellularLocation>
</comment>
<dbReference type="OrthoDB" id="300855at2759"/>
<comment type="caution">
    <text evidence="9">The sequence shown here is derived from an EMBL/GenBank/DDBJ whole genome shotgun (WGS) entry which is preliminary data.</text>
</comment>
<evidence type="ECO:0000256" key="3">
    <source>
        <dbReference type="ARBA" id="ARBA00022989"/>
    </source>
</evidence>
<sequence length="1026" mass="117482">MPKSTTKYYGSRQTSIEDPTQDDAMQALVNRLMQIQSTPSVQIWDPMATTGSWAINYLLLELDTLIRFLRDKREQVEILVEQANTTDSTVSRWRMSFEEEKKHKTLLYAKKEWRDIQRKAVRLGVADLIVNFLPPKEHISGLKAVLSMRASSDPSEIRNSFIQRPPEASNPVQVHTALPPPPLPLTLGKPTSSSSEAMEGDNSPVTNLQQTIMELKLLEVVYEFIAGGYYPAQNAMYDAIADHQDRFVIFLMKHLEQRDRACFVLLVLQQLCENHHSQWQGLMRTNDTSFLSIVSRLMQDVYWRDVPISLNDTSILLAITTFFTEACQGPCEENQEYLSSSNATTLCCDLALGSVLFEPDVPIEAKKDIQRCASECLLALMEGRTDDKVSNHLATFLTAERVLSRIVSNYRALDDMDTDEDAINSLEFADSIDLLQVVFRMTNSNLSTALDPMSSSKGLTLSAVNRFSLEWDELKLKWKAQEAIQYFQLRMISVEISRLGATFCVYFLKPKTAKYFDRGIRRRFLDSMDLGSEDALHVLISESARDIEEELKVTHWLEQNSIYALLGNWNWRLREFMLYLVCYINFVLILTLKYPSTSSDESVSAVATKTETMHSLITCLGVILLLLATLLWCFHAVQTLCFNYMKQQVRLDKLTLCPPKTIRERTLAAFGHVVFLFRKLYHHTMPSNICLELFLSTFSIVIFLYSTDDQATRTLGALAVLELCRSLFSAFRTVCSYQRFLVTNASTYRDMQQLDNIVRSNIYFWYSVLYDTLFSGTVLVFGFYSLCALLALQPFSWAYLFYGFPLVDILETNSRLNFVATAMRTNLGKLGVTAVFGAISIYIFSLIGFFLLQDEMTSDDTAHCSSLLECFSTYIRYGLLSGGGIGDYISSDLNHELDYNQPKRYFERLVYDMAFYVVVITLFLNMIQGIIIDAFTSVREAAEMKVTLKRERCLVCNRARSAIEVAGMEKGMLNNFARHTEIEHNLFNYFFYIQYVNGKDDKDRNGIESYVFEKLKTKDMSWIPRV</sequence>
<dbReference type="EMBL" id="JNBS01000421">
    <property type="protein sequence ID" value="OQS05737.1"/>
    <property type="molecule type" value="Genomic_DNA"/>
</dbReference>
<evidence type="ECO:0000259" key="8">
    <source>
        <dbReference type="Pfam" id="PF08454"/>
    </source>
</evidence>
<evidence type="ECO:0000313" key="10">
    <source>
        <dbReference type="Proteomes" id="UP000243217"/>
    </source>
</evidence>
<feature type="transmembrane region" description="Helical" evidence="6">
    <location>
        <begin position="790"/>
        <end position="810"/>
    </location>
</feature>
<feature type="domain" description="Ion transport" evidence="7">
    <location>
        <begin position="693"/>
        <end position="942"/>
    </location>
</feature>
<keyword evidence="2 6" id="KW-0812">Transmembrane</keyword>